<protein>
    <recommendedName>
        <fullName evidence="2">CACTA en-spm transposon protein</fullName>
    </recommendedName>
</protein>
<reference evidence="1" key="1">
    <citation type="submission" date="2023-03" db="UniProtKB">
        <authorList>
            <consortium name="EnsemblPlants"/>
        </authorList>
    </citation>
    <scope>IDENTIFICATION</scope>
</reference>
<evidence type="ECO:0000313" key="1">
    <source>
        <dbReference type="EnsemblPlants" id="MELO3C035156.2.1"/>
    </source>
</evidence>
<dbReference type="Gramene" id="MELO3C035156.2.1">
    <property type="protein sequence ID" value="MELO3C035156.2.1"/>
    <property type="gene ID" value="MELO3C035156.2"/>
</dbReference>
<dbReference type="AlphaFoldDB" id="A0A9I9EKM0"/>
<organism evidence="1">
    <name type="scientific">Cucumis melo</name>
    <name type="common">Muskmelon</name>
    <dbReference type="NCBI Taxonomy" id="3656"/>
    <lineage>
        <taxon>Eukaryota</taxon>
        <taxon>Viridiplantae</taxon>
        <taxon>Streptophyta</taxon>
        <taxon>Embryophyta</taxon>
        <taxon>Tracheophyta</taxon>
        <taxon>Spermatophyta</taxon>
        <taxon>Magnoliopsida</taxon>
        <taxon>eudicotyledons</taxon>
        <taxon>Gunneridae</taxon>
        <taxon>Pentapetalae</taxon>
        <taxon>rosids</taxon>
        <taxon>fabids</taxon>
        <taxon>Cucurbitales</taxon>
        <taxon>Cucurbitaceae</taxon>
        <taxon>Benincaseae</taxon>
        <taxon>Cucumis</taxon>
    </lineage>
</organism>
<accession>A0A9I9EKM0</accession>
<proteinExistence type="predicted"/>
<name>A0A9I9EKM0_CUCME</name>
<dbReference type="EnsemblPlants" id="MELO3C035156.2.1">
    <property type="protein sequence ID" value="MELO3C035156.2.1"/>
    <property type="gene ID" value="MELO3C035156.2"/>
</dbReference>
<evidence type="ECO:0008006" key="2">
    <source>
        <dbReference type="Google" id="ProtNLM"/>
    </source>
</evidence>
<sequence length="124" mass="14506">MNRFVEHQMLTTFKEFRVDCHRHFKKYSDPEEALANPPNYELVERKGEPVDRVELFRETHVQAGTFVSQVTEDAHNSNPCLPQRIVSHSEDEICDQVLGKRPGPQNDECEQFVNILFAVHKKRD</sequence>